<dbReference type="GO" id="GO:0003677">
    <property type="term" value="F:DNA binding"/>
    <property type="evidence" value="ECO:0007669"/>
    <property type="project" value="UniProtKB-KW"/>
</dbReference>
<sequence length="76" mass="8364">MTIERVDMHRIDIVAALHKKELTVKGLSEEAGLAPSTLSNVFSRPWPKGERIIANALGMSPSDIWPCRYNSSAEVA</sequence>
<dbReference type="OrthoDB" id="5405994at2"/>
<keyword evidence="4" id="KW-0804">Transcription</keyword>
<evidence type="ECO:0000313" key="6">
    <source>
        <dbReference type="EMBL" id="RYU42086.1"/>
    </source>
</evidence>
<proteinExistence type="inferred from homology"/>
<evidence type="ECO:0000259" key="5">
    <source>
        <dbReference type="Pfam" id="PF13693"/>
    </source>
</evidence>
<evidence type="ECO:0000256" key="1">
    <source>
        <dbReference type="ARBA" id="ARBA00006157"/>
    </source>
</evidence>
<evidence type="ECO:0000256" key="4">
    <source>
        <dbReference type="ARBA" id="ARBA00023163"/>
    </source>
</evidence>
<reference evidence="6 7" key="1">
    <citation type="submission" date="2019-02" db="EMBL/GenBank/DDBJ databases">
        <title>Genome sequences of Aliivibrio finisterrensis strains from farmed Atlantic salmon.</title>
        <authorList>
            <person name="Bowman J.P."/>
        </authorList>
    </citation>
    <scope>NUCLEOTIDE SEQUENCE [LARGE SCALE GENOMIC DNA]</scope>
    <source>
        <strain evidence="6 7">A32</strain>
    </source>
</reference>
<gene>
    <name evidence="6" type="ORF">ERW49_18400</name>
</gene>
<keyword evidence="3" id="KW-0238">DNA-binding</keyword>
<organism evidence="6 7">
    <name type="scientific">Aliivibrio finisterrensis</name>
    <dbReference type="NCBI Taxonomy" id="511998"/>
    <lineage>
        <taxon>Bacteria</taxon>
        <taxon>Pseudomonadati</taxon>
        <taxon>Pseudomonadota</taxon>
        <taxon>Gammaproteobacteria</taxon>
        <taxon>Vibrionales</taxon>
        <taxon>Vibrionaceae</taxon>
        <taxon>Aliivibrio</taxon>
    </lineage>
</organism>
<comment type="caution">
    <text evidence="6">The sequence shown here is derived from an EMBL/GenBank/DDBJ whole genome shotgun (WGS) entry which is preliminary data.</text>
</comment>
<dbReference type="CDD" id="cd00090">
    <property type="entry name" value="HTH_ARSR"/>
    <property type="match status" value="1"/>
</dbReference>
<dbReference type="RefSeq" id="WP_130088326.1">
    <property type="nucleotide sequence ID" value="NZ_SEZJ01000027.1"/>
</dbReference>
<dbReference type="InterPro" id="IPR011991">
    <property type="entry name" value="ArsR-like_HTH"/>
</dbReference>
<dbReference type="SUPFAM" id="SSF47413">
    <property type="entry name" value="lambda repressor-like DNA-binding domains"/>
    <property type="match status" value="1"/>
</dbReference>
<protein>
    <submittedName>
        <fullName evidence="6">Transcriptional regulator</fullName>
    </submittedName>
</protein>
<dbReference type="InterPro" id="IPR010982">
    <property type="entry name" value="Lambda_DNA-bd_dom_sf"/>
</dbReference>
<feature type="domain" description="Ner winged helix-turn-helix DNA-binding" evidence="5">
    <location>
        <begin position="7"/>
        <end position="72"/>
    </location>
</feature>
<evidence type="ECO:0000256" key="2">
    <source>
        <dbReference type="ARBA" id="ARBA00023015"/>
    </source>
</evidence>
<dbReference type="Proteomes" id="UP000293465">
    <property type="component" value="Unassembled WGS sequence"/>
</dbReference>
<dbReference type="Pfam" id="PF13693">
    <property type="entry name" value="HTH_35"/>
    <property type="match status" value="1"/>
</dbReference>
<name>A0A4Q5K8B0_9GAMM</name>
<evidence type="ECO:0000256" key="3">
    <source>
        <dbReference type="ARBA" id="ARBA00023125"/>
    </source>
</evidence>
<dbReference type="EMBL" id="SEZJ01000027">
    <property type="protein sequence ID" value="RYU42086.1"/>
    <property type="molecule type" value="Genomic_DNA"/>
</dbReference>
<dbReference type="GeneID" id="56277034"/>
<accession>A0A4Q5K8B0</accession>
<dbReference type="GO" id="GO:0006355">
    <property type="term" value="P:regulation of DNA-templated transcription"/>
    <property type="evidence" value="ECO:0007669"/>
    <property type="project" value="UniProtKB-ARBA"/>
</dbReference>
<keyword evidence="2" id="KW-0805">Transcription regulation</keyword>
<dbReference type="Gene3D" id="1.10.260.40">
    <property type="entry name" value="lambda repressor-like DNA-binding domains"/>
    <property type="match status" value="1"/>
</dbReference>
<dbReference type="AlphaFoldDB" id="A0A4Q5K8B0"/>
<comment type="similarity">
    <text evidence="1">Belongs to the ner transcriptional regulatory family.</text>
</comment>
<evidence type="ECO:0000313" key="7">
    <source>
        <dbReference type="Proteomes" id="UP000293465"/>
    </source>
</evidence>
<dbReference type="InterPro" id="IPR038722">
    <property type="entry name" value="Ner_HTH_dom"/>
</dbReference>